<dbReference type="InterPro" id="IPR000683">
    <property type="entry name" value="Gfo/Idh/MocA-like_OxRdtase_N"/>
</dbReference>
<dbReference type="InterPro" id="IPR055170">
    <property type="entry name" value="GFO_IDH_MocA-like_dom"/>
</dbReference>
<name>A0ABW3P886_9SPHN</name>
<keyword evidence="5" id="KW-1185">Reference proteome</keyword>
<evidence type="ECO:0000259" key="2">
    <source>
        <dbReference type="Pfam" id="PF01408"/>
    </source>
</evidence>
<evidence type="ECO:0000313" key="5">
    <source>
        <dbReference type="Proteomes" id="UP001597203"/>
    </source>
</evidence>
<comment type="caution">
    <text evidence="4">The sequence shown here is derived from an EMBL/GenBank/DDBJ whole genome shotgun (WGS) entry which is preliminary data.</text>
</comment>
<dbReference type="PANTHER" id="PTHR43818">
    <property type="entry name" value="BCDNA.GH03377"/>
    <property type="match status" value="1"/>
</dbReference>
<keyword evidence="1" id="KW-0560">Oxidoreductase</keyword>
<dbReference type="EMBL" id="JBHTLS010000135">
    <property type="protein sequence ID" value="MFD1107364.1"/>
    <property type="molecule type" value="Genomic_DNA"/>
</dbReference>
<protein>
    <submittedName>
        <fullName evidence="4">Gfo/Idh/MocA family protein</fullName>
    </submittedName>
</protein>
<organism evidence="4 5">
    <name type="scientific">Sphingobium olei</name>
    <dbReference type="NCBI Taxonomy" id="420955"/>
    <lineage>
        <taxon>Bacteria</taxon>
        <taxon>Pseudomonadati</taxon>
        <taxon>Pseudomonadota</taxon>
        <taxon>Alphaproteobacteria</taxon>
        <taxon>Sphingomonadales</taxon>
        <taxon>Sphingomonadaceae</taxon>
        <taxon>Sphingobium</taxon>
    </lineage>
</organism>
<feature type="domain" description="Gfo/Idh/MocA-like oxidoreductase N-terminal" evidence="2">
    <location>
        <begin position="18"/>
        <end position="134"/>
    </location>
</feature>
<dbReference type="Pfam" id="PF22725">
    <property type="entry name" value="GFO_IDH_MocA_C3"/>
    <property type="match status" value="1"/>
</dbReference>
<dbReference type="SUPFAM" id="SSF55347">
    <property type="entry name" value="Glyceraldehyde-3-phosphate dehydrogenase-like, C-terminal domain"/>
    <property type="match status" value="1"/>
</dbReference>
<dbReference type="Proteomes" id="UP001597203">
    <property type="component" value="Unassembled WGS sequence"/>
</dbReference>
<sequence length="356" mass="37761">MTLLTAAPAPSVDLDRPRIGFLGVGWIGRNRMEAMLASGRIEVAAIADAVPGNSEEAARLAPDAVLCDSLDALLDQHLDGLVIATPSALHADQSIRALERGVPVFCQKPLGRNLAEVKAVIAAARSVDRLLGVDLSYRGTAGMRAIRERVRAGELGHIHAIDLVFHNAYGPDKPWFYDPALSGGGCMMDLAVHLIDLALWTLDFPAVESISADLFAKGRPLSDRATQVEDLGFATLRLAGGTMVRVAASWHLHAGQDAVIAADFHGDRAGAGFRNVGGSFYDFESSLFHGTAREQLAAPGDAWGGQMAAQWAERLTASPGFDPACERLADVAAVLDGIYRAAGPSQSNNLPSRPRE</sequence>
<evidence type="ECO:0000313" key="4">
    <source>
        <dbReference type="EMBL" id="MFD1107364.1"/>
    </source>
</evidence>
<dbReference type="Gene3D" id="3.30.360.10">
    <property type="entry name" value="Dihydrodipicolinate Reductase, domain 2"/>
    <property type="match status" value="1"/>
</dbReference>
<dbReference type="Pfam" id="PF01408">
    <property type="entry name" value="GFO_IDH_MocA"/>
    <property type="match status" value="1"/>
</dbReference>
<accession>A0ABW3P886</accession>
<gene>
    <name evidence="4" type="ORF">ACFQ24_21055</name>
</gene>
<dbReference type="Gene3D" id="3.40.50.720">
    <property type="entry name" value="NAD(P)-binding Rossmann-like Domain"/>
    <property type="match status" value="1"/>
</dbReference>
<dbReference type="SUPFAM" id="SSF51735">
    <property type="entry name" value="NAD(P)-binding Rossmann-fold domains"/>
    <property type="match status" value="1"/>
</dbReference>
<reference evidence="5" key="1">
    <citation type="journal article" date="2019" name="Int. J. Syst. Evol. Microbiol.">
        <title>The Global Catalogue of Microorganisms (GCM) 10K type strain sequencing project: providing services to taxonomists for standard genome sequencing and annotation.</title>
        <authorList>
            <consortium name="The Broad Institute Genomics Platform"/>
            <consortium name="The Broad Institute Genome Sequencing Center for Infectious Disease"/>
            <person name="Wu L."/>
            <person name="Ma J."/>
        </authorList>
    </citation>
    <scope>NUCLEOTIDE SEQUENCE [LARGE SCALE GENOMIC DNA]</scope>
    <source>
        <strain evidence="5">CCUG 54329</strain>
    </source>
</reference>
<feature type="domain" description="GFO/IDH/MocA-like oxidoreductase" evidence="3">
    <location>
        <begin position="143"/>
        <end position="267"/>
    </location>
</feature>
<evidence type="ECO:0000256" key="1">
    <source>
        <dbReference type="ARBA" id="ARBA00023002"/>
    </source>
</evidence>
<dbReference type="RefSeq" id="WP_380914862.1">
    <property type="nucleotide sequence ID" value="NZ_JBHTLS010000135.1"/>
</dbReference>
<dbReference type="PANTHER" id="PTHR43818:SF11">
    <property type="entry name" value="BCDNA.GH03377"/>
    <property type="match status" value="1"/>
</dbReference>
<evidence type="ECO:0000259" key="3">
    <source>
        <dbReference type="Pfam" id="PF22725"/>
    </source>
</evidence>
<dbReference type="InterPro" id="IPR050463">
    <property type="entry name" value="Gfo/Idh/MocA_oxidrdct_glycsds"/>
</dbReference>
<dbReference type="InterPro" id="IPR036291">
    <property type="entry name" value="NAD(P)-bd_dom_sf"/>
</dbReference>
<proteinExistence type="predicted"/>